<proteinExistence type="predicted"/>
<dbReference type="EMBL" id="LSMT01000029">
    <property type="protein sequence ID" value="PFX31937.1"/>
    <property type="molecule type" value="Genomic_DNA"/>
</dbReference>
<accession>A0A2B4STX6</accession>
<comment type="caution">
    <text evidence="1">The sequence shown here is derived from an EMBL/GenBank/DDBJ whole genome shotgun (WGS) entry which is preliminary data.</text>
</comment>
<dbReference type="Proteomes" id="UP000225706">
    <property type="component" value="Unassembled WGS sequence"/>
</dbReference>
<gene>
    <name evidence="1" type="ORF">AWC38_SpisGene3224</name>
</gene>
<evidence type="ECO:0000313" key="2">
    <source>
        <dbReference type="Proteomes" id="UP000225706"/>
    </source>
</evidence>
<keyword evidence="2" id="KW-1185">Reference proteome</keyword>
<sequence length="199" mass="22790">MPRKDPRGEVARKIPLCEVGRRQAESKRVLGLAEELDRGTLTHYCRDCRVIRAAYTNKAVYSEESENNTDPKPVYESQEVKAFRDVPVYVEHSFVKQNRVDALFIDIKRKEVIAVVMLCPWMDNQLTKTKEKTAEYGPLRLEMIQQYPGYTIKQHNIITDVLGGWSRGVDVSMIELFGGRGEGILRKMQKADLSNTLSI</sequence>
<organism evidence="1 2">
    <name type="scientific">Stylophora pistillata</name>
    <name type="common">Smooth cauliflower coral</name>
    <dbReference type="NCBI Taxonomy" id="50429"/>
    <lineage>
        <taxon>Eukaryota</taxon>
        <taxon>Metazoa</taxon>
        <taxon>Cnidaria</taxon>
        <taxon>Anthozoa</taxon>
        <taxon>Hexacorallia</taxon>
        <taxon>Scleractinia</taxon>
        <taxon>Astrocoeniina</taxon>
        <taxon>Pocilloporidae</taxon>
        <taxon>Stylophora</taxon>
    </lineage>
</organism>
<protein>
    <submittedName>
        <fullName evidence="1">Uncharacterized protein</fullName>
    </submittedName>
</protein>
<dbReference type="AlphaFoldDB" id="A0A2B4STX6"/>
<name>A0A2B4STX6_STYPI</name>
<reference evidence="2" key="1">
    <citation type="journal article" date="2017" name="bioRxiv">
        <title>Comparative analysis of the genomes of Stylophora pistillata and Acropora digitifera provides evidence for extensive differences between species of corals.</title>
        <authorList>
            <person name="Voolstra C.R."/>
            <person name="Li Y."/>
            <person name="Liew Y.J."/>
            <person name="Baumgarten S."/>
            <person name="Zoccola D."/>
            <person name="Flot J.-F."/>
            <person name="Tambutte S."/>
            <person name="Allemand D."/>
            <person name="Aranda M."/>
        </authorList>
    </citation>
    <scope>NUCLEOTIDE SEQUENCE [LARGE SCALE GENOMIC DNA]</scope>
</reference>
<evidence type="ECO:0000313" key="1">
    <source>
        <dbReference type="EMBL" id="PFX31937.1"/>
    </source>
</evidence>